<comment type="caution">
    <text evidence="1">The sequence shown here is derived from an EMBL/GenBank/DDBJ whole genome shotgun (WGS) entry which is preliminary data.</text>
</comment>
<reference evidence="1 2" key="1">
    <citation type="journal article" date="2019" name="Int. J. Syst. Evol. Microbiol.">
        <title>The Global Catalogue of Microorganisms (GCM) 10K type strain sequencing project: providing services to taxonomists for standard genome sequencing and annotation.</title>
        <authorList>
            <consortium name="The Broad Institute Genomics Platform"/>
            <consortium name="The Broad Institute Genome Sequencing Center for Infectious Disease"/>
            <person name="Wu L."/>
            <person name="Ma J."/>
        </authorList>
    </citation>
    <scope>NUCLEOTIDE SEQUENCE [LARGE SCALE GENOMIC DNA]</scope>
    <source>
        <strain evidence="1 2">JCM 16327</strain>
    </source>
</reference>
<proteinExistence type="predicted"/>
<evidence type="ECO:0000313" key="2">
    <source>
        <dbReference type="Proteomes" id="UP001500194"/>
    </source>
</evidence>
<keyword evidence="2" id="KW-1185">Reference proteome</keyword>
<organism evidence="1 2">
    <name type="scientific">Salarchaeum japonicum</name>
    <dbReference type="NCBI Taxonomy" id="555573"/>
    <lineage>
        <taxon>Archaea</taxon>
        <taxon>Methanobacteriati</taxon>
        <taxon>Methanobacteriota</taxon>
        <taxon>Stenosarchaea group</taxon>
        <taxon>Halobacteria</taxon>
        <taxon>Halobacteriales</taxon>
        <taxon>Halobacteriaceae</taxon>
    </lineage>
</organism>
<gene>
    <name evidence="1" type="ORF">GCM10009019_24680</name>
</gene>
<sequence>MNPRRRPDLVSFHATGDGTVTVTDDVTDASLSLQAPGPVSLRSALPALFPLPVDDAVAFETTELVVDTHTSALIRTEDGTHLGEFSDTERSLDAGTYVLDIECGMKVFLRADGPFTGVYEIREENDAPLTLTFDGDTTVTVGARSRHNAPNHTITVPDDPRALMTAVSYAGTSLKEFSPERSWPTLRGHPPALEPGDELRVPDALRVPDTGVTITVSETYADVYEAAPLAYYLGATVEPGDPAIHLDNGYTERLGRNEPLADSVESVLARAVFFDTLARIGGYNALPRIEYDAVAPDLPFYPENLYDASIPDALIEYLEVDLDDIEAVFPRWPTVGVLPDDIEGTELLAPVLDRLVPVRVRDTESRLPAGHALGHDTRPGVARTPLSAFENARAPLPPEIEDTRIVVVSDDPDRRDAFDRVREDDAWAALPPERVTVTDTLDGVTDADALVLDTDPAHPSRDALRTGALTPRVLLARDTERALTDALLDRGLVAALAYGDARTDALARLLDALAIAFPVTDAIDAAALPREAVRVSGVPYASLSRRAGGGYPIHIDVTSTAPDEHRLTVRYPVAAHHGLGSVSSYNYPHLPEGYVLDGRTVRLPTTVSTADIVELDADIANALWVNDTPFTGTPVTEEAIRENARRALATREPTDTHPDRYRSP</sequence>
<dbReference type="RefSeq" id="WP_227262223.1">
    <property type="nucleotide sequence ID" value="NZ_BAAADU010000002.1"/>
</dbReference>
<dbReference type="GeneID" id="68572845"/>
<dbReference type="AlphaFoldDB" id="A0AAV3T4V9"/>
<dbReference type="EMBL" id="BAAADU010000002">
    <property type="protein sequence ID" value="GAA0659246.1"/>
    <property type="molecule type" value="Genomic_DNA"/>
</dbReference>
<protein>
    <submittedName>
        <fullName evidence="1">Uncharacterized protein</fullName>
    </submittedName>
</protein>
<name>A0AAV3T4V9_9EURY</name>
<evidence type="ECO:0000313" key="1">
    <source>
        <dbReference type="EMBL" id="GAA0659246.1"/>
    </source>
</evidence>
<accession>A0AAV3T4V9</accession>
<dbReference type="Proteomes" id="UP001500194">
    <property type="component" value="Unassembled WGS sequence"/>
</dbReference>